<organism evidence="1 2">
    <name type="scientific">Leptolyngbya foveolarum</name>
    <dbReference type="NCBI Taxonomy" id="47253"/>
    <lineage>
        <taxon>Bacteria</taxon>
        <taxon>Bacillati</taxon>
        <taxon>Cyanobacteriota</taxon>
        <taxon>Cyanophyceae</taxon>
        <taxon>Leptolyngbyales</taxon>
        <taxon>Leptolyngbyaceae</taxon>
        <taxon>Leptolyngbya group</taxon>
        <taxon>Leptolyngbya</taxon>
    </lineage>
</organism>
<evidence type="ECO:0008006" key="3">
    <source>
        <dbReference type="Google" id="ProtNLM"/>
    </source>
</evidence>
<dbReference type="AlphaFoldDB" id="A0A2W4UPN4"/>
<reference evidence="2" key="1">
    <citation type="submission" date="2018-04" db="EMBL/GenBank/DDBJ databases">
        <authorList>
            <person name="Cornet L."/>
        </authorList>
    </citation>
    <scope>NUCLEOTIDE SEQUENCE [LARGE SCALE GENOMIC DNA]</scope>
</reference>
<reference evidence="1 2" key="2">
    <citation type="submission" date="2018-06" db="EMBL/GenBank/DDBJ databases">
        <title>Metagenomic assembly of (sub)arctic Cyanobacteria and their associated microbiome from non-axenic cultures.</title>
        <authorList>
            <person name="Baurain D."/>
        </authorList>
    </citation>
    <scope>NUCLEOTIDE SEQUENCE [LARGE SCALE GENOMIC DNA]</scope>
    <source>
        <strain evidence="1">ULC129bin1</strain>
    </source>
</reference>
<accession>A0A2W4UPN4</accession>
<dbReference type="Proteomes" id="UP000249354">
    <property type="component" value="Unassembled WGS sequence"/>
</dbReference>
<sequence length="176" mass="20770">MSSIFVFLRSVEMPEKKRANQDKNNDRNKLYREATKRIKKAKQDGYYLEAITLIESLIADRLESYIEKEANQPEGFRTLERNIKVARQHINKSPIPEAQEILPYLEKIKSWSRSRNEMLHQAVKIEEGEDKSWDSTMEKASETVEKGETLFREVSSVIRRIKKQQRLHTQEESRSS</sequence>
<dbReference type="EMBL" id="QBMC01000049">
    <property type="protein sequence ID" value="PZO18959.1"/>
    <property type="molecule type" value="Genomic_DNA"/>
</dbReference>
<proteinExistence type="predicted"/>
<gene>
    <name evidence="1" type="ORF">DCF25_09125</name>
</gene>
<name>A0A2W4UPN4_9CYAN</name>
<evidence type="ECO:0000313" key="2">
    <source>
        <dbReference type="Proteomes" id="UP000249354"/>
    </source>
</evidence>
<comment type="caution">
    <text evidence="1">The sequence shown here is derived from an EMBL/GenBank/DDBJ whole genome shotgun (WGS) entry which is preliminary data.</text>
</comment>
<evidence type="ECO:0000313" key="1">
    <source>
        <dbReference type="EMBL" id="PZO18959.1"/>
    </source>
</evidence>
<protein>
    <recommendedName>
        <fullName evidence="3">HEPN domain-containing protein</fullName>
    </recommendedName>
</protein>